<comment type="caution">
    <text evidence="1">The sequence shown here is derived from an EMBL/GenBank/DDBJ whole genome shotgun (WGS) entry which is preliminary data.</text>
</comment>
<proteinExistence type="predicted"/>
<protein>
    <submittedName>
        <fullName evidence="1">Uncharacterized protein</fullName>
    </submittedName>
</protein>
<name>A0A645J7V5_9ZZZZ</name>
<dbReference type="AlphaFoldDB" id="A0A645J7V5"/>
<evidence type="ECO:0000313" key="1">
    <source>
        <dbReference type="EMBL" id="MPN59477.1"/>
    </source>
</evidence>
<sequence>MDILRQRLAQHIDVLLHRVFHQPFGLGVAVWQAEGPLLTQSLESAAEIVDILRRPHARHPGQHQEGIGELYPVVHPVAAQQVVGIDLPQHLLKVAALLLVVAVLHHRHAGKGVGFPGGFPLGHTPSQPPA</sequence>
<accession>A0A645J7V5</accession>
<organism evidence="1">
    <name type="scientific">bioreactor metagenome</name>
    <dbReference type="NCBI Taxonomy" id="1076179"/>
    <lineage>
        <taxon>unclassified sequences</taxon>
        <taxon>metagenomes</taxon>
        <taxon>ecological metagenomes</taxon>
    </lineage>
</organism>
<dbReference type="EMBL" id="VSSQ01133550">
    <property type="protein sequence ID" value="MPN59477.1"/>
    <property type="molecule type" value="Genomic_DNA"/>
</dbReference>
<reference evidence="1" key="1">
    <citation type="submission" date="2019-08" db="EMBL/GenBank/DDBJ databases">
        <authorList>
            <person name="Kucharzyk K."/>
            <person name="Murdoch R.W."/>
            <person name="Higgins S."/>
            <person name="Loffler F."/>
        </authorList>
    </citation>
    <scope>NUCLEOTIDE SEQUENCE</scope>
</reference>
<gene>
    <name evidence="1" type="ORF">SDC9_207198</name>
</gene>